<dbReference type="KEGG" id="rain:Rai3103_15130"/>
<proteinExistence type="predicted"/>
<sequence>MTDQTGPVVVTVGRNVALIVSPYSALERVQTIPGRRWDRRGMRWVVPVAALEAVRAAFVDWPGGVRYESRPTPRNAPRTPPITSPFRR</sequence>
<name>A0A5Q2FED0_9ACTN</name>
<organism evidence="2 3">
    <name type="scientific">Raineyella fluvialis</name>
    <dbReference type="NCBI Taxonomy" id="2662261"/>
    <lineage>
        <taxon>Bacteria</taxon>
        <taxon>Bacillati</taxon>
        <taxon>Actinomycetota</taxon>
        <taxon>Actinomycetes</taxon>
        <taxon>Propionibacteriales</taxon>
        <taxon>Propionibacteriaceae</taxon>
        <taxon>Raineyella</taxon>
    </lineage>
</organism>
<dbReference type="AlphaFoldDB" id="A0A5Q2FED0"/>
<dbReference type="RefSeq" id="WP_153573270.1">
    <property type="nucleotide sequence ID" value="NZ_CP045725.1"/>
</dbReference>
<protein>
    <submittedName>
        <fullName evidence="2">Uncharacterized protein</fullName>
    </submittedName>
</protein>
<feature type="compositionally biased region" description="Pro residues" evidence="1">
    <location>
        <begin position="78"/>
        <end position="88"/>
    </location>
</feature>
<dbReference type="Proteomes" id="UP000386847">
    <property type="component" value="Chromosome"/>
</dbReference>
<evidence type="ECO:0000313" key="2">
    <source>
        <dbReference type="EMBL" id="QGF24741.1"/>
    </source>
</evidence>
<evidence type="ECO:0000313" key="3">
    <source>
        <dbReference type="Proteomes" id="UP000386847"/>
    </source>
</evidence>
<keyword evidence="3" id="KW-1185">Reference proteome</keyword>
<feature type="region of interest" description="Disordered" evidence="1">
    <location>
        <begin position="67"/>
        <end position="88"/>
    </location>
</feature>
<accession>A0A5Q2FED0</accession>
<gene>
    <name evidence="2" type="ORF">Rai3103_15130</name>
</gene>
<dbReference type="EMBL" id="CP045725">
    <property type="protein sequence ID" value="QGF24741.1"/>
    <property type="molecule type" value="Genomic_DNA"/>
</dbReference>
<evidence type="ECO:0000256" key="1">
    <source>
        <dbReference type="SAM" id="MobiDB-lite"/>
    </source>
</evidence>
<reference evidence="2 3" key="1">
    <citation type="submission" date="2019-10" db="EMBL/GenBank/DDBJ databases">
        <title>Genomic analysis of Raineyella sp. CBA3103.</title>
        <authorList>
            <person name="Roh S.W."/>
        </authorList>
    </citation>
    <scope>NUCLEOTIDE SEQUENCE [LARGE SCALE GENOMIC DNA]</scope>
    <source>
        <strain evidence="2 3">CBA3103</strain>
    </source>
</reference>